<organism evidence="2 3">
    <name type="scientific">Nephila pilipes</name>
    <name type="common">Giant wood spider</name>
    <name type="synonym">Nephila maculata</name>
    <dbReference type="NCBI Taxonomy" id="299642"/>
    <lineage>
        <taxon>Eukaryota</taxon>
        <taxon>Metazoa</taxon>
        <taxon>Ecdysozoa</taxon>
        <taxon>Arthropoda</taxon>
        <taxon>Chelicerata</taxon>
        <taxon>Arachnida</taxon>
        <taxon>Araneae</taxon>
        <taxon>Araneomorphae</taxon>
        <taxon>Entelegynae</taxon>
        <taxon>Araneoidea</taxon>
        <taxon>Nephilidae</taxon>
        <taxon>Nephila</taxon>
    </lineage>
</organism>
<name>A0A8X6MED0_NEPPI</name>
<dbReference type="EMBL" id="BMAW01044408">
    <property type="protein sequence ID" value="GFS44403.1"/>
    <property type="molecule type" value="Genomic_DNA"/>
</dbReference>
<sequence>MINLSTKRTTIQLGNSPPTNHSPLCESPPLPRERTTIITVLSCHKSFPLSGKDTYHPVGVNKALNHLILIRSRASSGLDNGCHWTKHRLKDFEEDFHRFDRPNIGYSCP</sequence>
<protein>
    <submittedName>
        <fullName evidence="2">Uncharacterized protein</fullName>
    </submittedName>
</protein>
<feature type="compositionally biased region" description="Polar residues" evidence="1">
    <location>
        <begin position="1"/>
        <end position="22"/>
    </location>
</feature>
<reference evidence="2" key="1">
    <citation type="submission" date="2020-08" db="EMBL/GenBank/DDBJ databases">
        <title>Multicomponent nature underlies the extraordinary mechanical properties of spider dragline silk.</title>
        <authorList>
            <person name="Kono N."/>
            <person name="Nakamura H."/>
            <person name="Mori M."/>
            <person name="Yoshida Y."/>
            <person name="Ohtoshi R."/>
            <person name="Malay A.D."/>
            <person name="Moran D.A.P."/>
            <person name="Tomita M."/>
            <person name="Numata K."/>
            <person name="Arakawa K."/>
        </authorList>
    </citation>
    <scope>NUCLEOTIDE SEQUENCE</scope>
</reference>
<dbReference type="Proteomes" id="UP000887013">
    <property type="component" value="Unassembled WGS sequence"/>
</dbReference>
<dbReference type="AlphaFoldDB" id="A0A8X6MED0"/>
<accession>A0A8X6MED0</accession>
<proteinExistence type="predicted"/>
<comment type="caution">
    <text evidence="2">The sequence shown here is derived from an EMBL/GenBank/DDBJ whole genome shotgun (WGS) entry which is preliminary data.</text>
</comment>
<evidence type="ECO:0000313" key="3">
    <source>
        <dbReference type="Proteomes" id="UP000887013"/>
    </source>
</evidence>
<evidence type="ECO:0000313" key="2">
    <source>
        <dbReference type="EMBL" id="GFS44403.1"/>
    </source>
</evidence>
<keyword evidence="3" id="KW-1185">Reference proteome</keyword>
<evidence type="ECO:0000256" key="1">
    <source>
        <dbReference type="SAM" id="MobiDB-lite"/>
    </source>
</evidence>
<feature type="region of interest" description="Disordered" evidence="1">
    <location>
        <begin position="1"/>
        <end position="30"/>
    </location>
</feature>
<gene>
    <name evidence="2" type="ORF">NPIL_517041</name>
</gene>